<sequence>MLIFAGIYYQRERSRRKTRTTRCNNGHGSPVDGDIPLTIRPGSSPGKSKQEPPPSYTTLQRSPCTHRDKGTLNKSMCDAYKQQQQNIQSSQHHHTVTLCQNQHPKNASTKTHNPPQPPTRTSSNPPSSNVNQIENQLEHHTQVHQQQGGICGNNGSGVSELGSGSGVGCSSGTGASCKRRVQIQEITV</sequence>
<reference evidence="2" key="1">
    <citation type="submission" date="2022-07" db="EMBL/GenBank/DDBJ databases">
        <authorList>
            <person name="Trinca V."/>
            <person name="Uliana J.V.C."/>
            <person name="Torres T.T."/>
            <person name="Ward R.J."/>
            <person name="Monesi N."/>
        </authorList>
    </citation>
    <scope>NUCLEOTIDE SEQUENCE</scope>
    <source>
        <strain evidence="2">HSMRA1968</strain>
        <tissue evidence="2">Whole embryos</tissue>
    </source>
</reference>
<dbReference type="AlphaFoldDB" id="A0A9Q0NCZ6"/>
<feature type="compositionally biased region" description="Low complexity" evidence="1">
    <location>
        <begin position="119"/>
        <end position="131"/>
    </location>
</feature>
<dbReference type="EMBL" id="WJQU01000001">
    <property type="protein sequence ID" value="KAJ6647089.1"/>
    <property type="molecule type" value="Genomic_DNA"/>
</dbReference>
<feature type="region of interest" description="Disordered" evidence="1">
    <location>
        <begin position="13"/>
        <end position="70"/>
    </location>
</feature>
<gene>
    <name evidence="2" type="ORF">Bhyg_02309</name>
</gene>
<evidence type="ECO:0000313" key="3">
    <source>
        <dbReference type="Proteomes" id="UP001151699"/>
    </source>
</evidence>
<keyword evidence="3" id="KW-1185">Reference proteome</keyword>
<evidence type="ECO:0000256" key="1">
    <source>
        <dbReference type="SAM" id="MobiDB-lite"/>
    </source>
</evidence>
<name>A0A9Q0NCZ6_9DIPT</name>
<dbReference type="Proteomes" id="UP001151699">
    <property type="component" value="Chromosome A"/>
</dbReference>
<accession>A0A9Q0NCZ6</accession>
<comment type="caution">
    <text evidence="2">The sequence shown here is derived from an EMBL/GenBank/DDBJ whole genome shotgun (WGS) entry which is preliminary data.</text>
</comment>
<organism evidence="2 3">
    <name type="scientific">Pseudolycoriella hygida</name>
    <dbReference type="NCBI Taxonomy" id="35572"/>
    <lineage>
        <taxon>Eukaryota</taxon>
        <taxon>Metazoa</taxon>
        <taxon>Ecdysozoa</taxon>
        <taxon>Arthropoda</taxon>
        <taxon>Hexapoda</taxon>
        <taxon>Insecta</taxon>
        <taxon>Pterygota</taxon>
        <taxon>Neoptera</taxon>
        <taxon>Endopterygota</taxon>
        <taxon>Diptera</taxon>
        <taxon>Nematocera</taxon>
        <taxon>Sciaroidea</taxon>
        <taxon>Sciaridae</taxon>
        <taxon>Pseudolycoriella</taxon>
    </lineage>
</organism>
<proteinExistence type="predicted"/>
<protein>
    <submittedName>
        <fullName evidence="2">Uncharacterized protein</fullName>
    </submittedName>
</protein>
<evidence type="ECO:0000313" key="2">
    <source>
        <dbReference type="EMBL" id="KAJ6647089.1"/>
    </source>
</evidence>
<feature type="region of interest" description="Disordered" evidence="1">
    <location>
        <begin position="103"/>
        <end position="131"/>
    </location>
</feature>
<feature type="compositionally biased region" description="Polar residues" evidence="1">
    <location>
        <begin position="103"/>
        <end position="112"/>
    </location>
</feature>